<name>D3BUB8_HETP5</name>
<feature type="domain" description="Rho-GAP" evidence="6">
    <location>
        <begin position="160"/>
        <end position="344"/>
    </location>
</feature>
<keyword evidence="8" id="KW-1185">Reference proteome</keyword>
<feature type="region of interest" description="Disordered" evidence="5">
    <location>
        <begin position="71"/>
        <end position="173"/>
    </location>
</feature>
<evidence type="ECO:0000313" key="8">
    <source>
        <dbReference type="Proteomes" id="UP000001396"/>
    </source>
</evidence>
<dbReference type="STRING" id="670386.D3BUB8"/>
<evidence type="ECO:0000256" key="4">
    <source>
        <dbReference type="ARBA" id="ARBA00037092"/>
    </source>
</evidence>
<dbReference type="GO" id="GO:0007165">
    <property type="term" value="P:signal transduction"/>
    <property type="evidence" value="ECO:0007669"/>
    <property type="project" value="InterPro"/>
</dbReference>
<dbReference type="Gene3D" id="1.10.555.10">
    <property type="entry name" value="Rho GTPase activation protein"/>
    <property type="match status" value="1"/>
</dbReference>
<organism evidence="7 8">
    <name type="scientific">Heterostelium pallidum (strain ATCC 26659 / Pp 5 / PN500)</name>
    <name type="common">Cellular slime mold</name>
    <name type="synonym">Polysphondylium pallidum</name>
    <dbReference type="NCBI Taxonomy" id="670386"/>
    <lineage>
        <taxon>Eukaryota</taxon>
        <taxon>Amoebozoa</taxon>
        <taxon>Evosea</taxon>
        <taxon>Eumycetozoa</taxon>
        <taxon>Dictyostelia</taxon>
        <taxon>Acytosteliales</taxon>
        <taxon>Acytosteliaceae</taxon>
        <taxon>Heterostelium</taxon>
    </lineage>
</organism>
<dbReference type="Proteomes" id="UP000001396">
    <property type="component" value="Unassembled WGS sequence"/>
</dbReference>
<dbReference type="InterPro" id="IPR008936">
    <property type="entry name" value="Rho_GTPase_activation_prot"/>
</dbReference>
<proteinExistence type="predicted"/>
<dbReference type="InterPro" id="IPR000198">
    <property type="entry name" value="RhoGAP_dom"/>
</dbReference>
<reference evidence="7 8" key="1">
    <citation type="journal article" date="2011" name="Genome Res.">
        <title>Phylogeny-wide analysis of social amoeba genomes highlights ancient origins for complex intercellular communication.</title>
        <authorList>
            <person name="Heidel A.J."/>
            <person name="Lawal H.M."/>
            <person name="Felder M."/>
            <person name="Schilde C."/>
            <person name="Helps N.R."/>
            <person name="Tunggal B."/>
            <person name="Rivero F."/>
            <person name="John U."/>
            <person name="Schleicher M."/>
            <person name="Eichinger L."/>
            <person name="Platzer M."/>
            <person name="Noegel A.A."/>
            <person name="Schaap P."/>
            <person name="Gloeckner G."/>
        </authorList>
    </citation>
    <scope>NUCLEOTIDE SEQUENCE [LARGE SCALE GENOMIC DNA]</scope>
    <source>
        <strain evidence="8">ATCC 26659 / Pp 5 / PN500</strain>
    </source>
</reference>
<dbReference type="GO" id="GO:0005737">
    <property type="term" value="C:cytoplasm"/>
    <property type="evidence" value="ECO:0007669"/>
    <property type="project" value="UniProtKB-SubCell"/>
</dbReference>
<dbReference type="PROSITE" id="PS50238">
    <property type="entry name" value="RHOGAP"/>
    <property type="match status" value="1"/>
</dbReference>
<gene>
    <name evidence="7" type="primary">gacW</name>
    <name evidence="7" type="ORF">PPL_11737</name>
</gene>
<dbReference type="GeneID" id="31367205"/>
<comment type="subcellular location">
    <subcellularLocation>
        <location evidence="1">Cytoplasm</location>
    </subcellularLocation>
</comment>
<feature type="region of interest" description="Disordered" evidence="5">
    <location>
        <begin position="364"/>
        <end position="408"/>
    </location>
</feature>
<keyword evidence="2" id="KW-0343">GTPase activation</keyword>
<evidence type="ECO:0000259" key="6">
    <source>
        <dbReference type="PROSITE" id="PS50238"/>
    </source>
</evidence>
<dbReference type="SMART" id="SM00324">
    <property type="entry name" value="RhoGAP"/>
    <property type="match status" value="1"/>
</dbReference>
<evidence type="ECO:0000256" key="2">
    <source>
        <dbReference type="ARBA" id="ARBA00022468"/>
    </source>
</evidence>
<evidence type="ECO:0000313" key="7">
    <source>
        <dbReference type="EMBL" id="EFA75052.1"/>
    </source>
</evidence>
<sequence>MDAVKMIKQSVKRNPKSVTLLQLPIVDINAMLLQDKSTVGQDKLHKQLVETQNIIHANIVHQVTIAEKSSDSLSSSSSSYGSNNATNTSPNRGVNIGGSLTTSNGNISTSSLPVRKMTSPVQPGGGSLSKLPPVSKTGSIESMSAKRPAMRGPLYPGRQTSLTESGGAANKSAATPDIPPIVARSIDYLVAKGTKVVGIFRTCASATLLKKVKARFEAGEDIDLAGEGVDPDTVAGVLKSYFRELAVPIFPDNLHDRFFQASRMSTLEEKIAAYRDVIEQLPALENKMVKKLFNLLYLISLEKAENMMSAENIAICWAPTLFRSFASELLPINAFLMVHYFEIFDPENAPVKAKQSSVPVADSAAASQESISDTQSTGSGVSANNTGDDSSPVSTPPASPKIGDGMSTLRGKRFSRVSRVSYSPVMSRASLGHSTLGWSESSRSLSSLFQDEWDNENNKNSPPSEPQTV</sequence>
<protein>
    <submittedName>
        <fullName evidence="7">Leucine-rich repeat-containing protein</fullName>
    </submittedName>
</protein>
<dbReference type="GO" id="GO:0005096">
    <property type="term" value="F:GTPase activator activity"/>
    <property type="evidence" value="ECO:0007669"/>
    <property type="project" value="UniProtKB-KW"/>
</dbReference>
<dbReference type="SUPFAM" id="SSF48350">
    <property type="entry name" value="GTPase activation domain, GAP"/>
    <property type="match status" value="1"/>
</dbReference>
<dbReference type="Pfam" id="PF00620">
    <property type="entry name" value="RhoGAP"/>
    <property type="match status" value="1"/>
</dbReference>
<dbReference type="PANTHER" id="PTHR23176">
    <property type="entry name" value="RHO/RAC/CDC GTPASE-ACTIVATING PROTEIN"/>
    <property type="match status" value="1"/>
</dbReference>
<dbReference type="EMBL" id="ADBJ01000059">
    <property type="protein sequence ID" value="EFA75052.1"/>
    <property type="molecule type" value="Genomic_DNA"/>
</dbReference>
<feature type="region of interest" description="Disordered" evidence="5">
    <location>
        <begin position="429"/>
        <end position="469"/>
    </location>
</feature>
<evidence type="ECO:0000256" key="1">
    <source>
        <dbReference type="ARBA" id="ARBA00004496"/>
    </source>
</evidence>
<dbReference type="OMA" id="PALENKM"/>
<comment type="caution">
    <text evidence="7">The sequence shown here is derived from an EMBL/GenBank/DDBJ whole genome shotgun (WGS) entry which is preliminary data.</text>
</comment>
<feature type="compositionally biased region" description="Low complexity" evidence="5">
    <location>
        <begin position="71"/>
        <end position="82"/>
    </location>
</feature>
<dbReference type="RefSeq" id="XP_020427186.1">
    <property type="nucleotide sequence ID" value="XM_020582486.1"/>
</dbReference>
<comment type="function">
    <text evidence="4">Rho GTPase-activating protein involved in the signal transduction pathway.</text>
</comment>
<feature type="compositionally biased region" description="Low complexity" evidence="5">
    <location>
        <begin position="434"/>
        <end position="448"/>
    </location>
</feature>
<dbReference type="InParanoid" id="D3BUB8"/>
<feature type="compositionally biased region" description="Polar residues" evidence="5">
    <location>
        <begin position="368"/>
        <end position="393"/>
    </location>
</feature>
<feature type="compositionally biased region" description="Polar residues" evidence="5">
    <location>
        <begin position="83"/>
        <end position="112"/>
    </location>
</feature>
<evidence type="ECO:0000256" key="3">
    <source>
        <dbReference type="ARBA" id="ARBA00022490"/>
    </source>
</evidence>
<dbReference type="InterPro" id="IPR050729">
    <property type="entry name" value="Rho-GAP"/>
</dbReference>
<dbReference type="PANTHER" id="PTHR23176:SF0">
    <property type="entry name" value="RHO GTPASE ACTIVATING PROTEIN AT 19D, ISOFORM D"/>
    <property type="match status" value="1"/>
</dbReference>
<accession>D3BUB8</accession>
<keyword evidence="3" id="KW-0963">Cytoplasm</keyword>
<evidence type="ECO:0000256" key="5">
    <source>
        <dbReference type="SAM" id="MobiDB-lite"/>
    </source>
</evidence>
<dbReference type="CDD" id="cd00159">
    <property type="entry name" value="RhoGAP"/>
    <property type="match status" value="1"/>
</dbReference>
<dbReference type="AlphaFoldDB" id="D3BUB8"/>